<organism evidence="2 3">
    <name type="scientific">Aquimarina amphilecti</name>
    <dbReference type="NCBI Taxonomy" id="1038014"/>
    <lineage>
        <taxon>Bacteria</taxon>
        <taxon>Pseudomonadati</taxon>
        <taxon>Bacteroidota</taxon>
        <taxon>Flavobacteriia</taxon>
        <taxon>Flavobacteriales</taxon>
        <taxon>Flavobacteriaceae</taxon>
        <taxon>Aquimarina</taxon>
    </lineage>
</organism>
<dbReference type="GO" id="GO:0008113">
    <property type="term" value="F:peptide-methionine (S)-S-oxide reductase activity"/>
    <property type="evidence" value="ECO:0007669"/>
    <property type="project" value="InterPro"/>
</dbReference>
<feature type="signal peptide" evidence="1">
    <location>
        <begin position="1"/>
        <end position="20"/>
    </location>
</feature>
<accession>A0A1H7WZD2</accession>
<evidence type="ECO:0000256" key="1">
    <source>
        <dbReference type="SAM" id="SignalP"/>
    </source>
</evidence>
<sequence length="324" mass="37176">MKFKIQFIIFVLLTSNLLLAQSTTDPSNQSEELGKVRWLRDYDTAIKIAREENKDVLILFQEVPGCSTCRNYGHNVLSHPLMVEAIENSFIPLAIFNNKGDKDAQILRKYNEPSWNNPVVRIIDSNGDDVINRIADDYSALRLCKSMQEAIVGRGQKIPEYINLLEQELSVNKTDKAYYKMSCFWSGEKELGRLPDVLNTESGFINHSEVVEVVYDAKELTKKVLDAYAKSSGMTLIDNKQSYQSSSKDIHYYLQQTKFKYIPLTKLQQTKINSTLGYGKDASHFLSPKQLKWFKRIKNNNNEVLFHVNFAKAWGKKNKKQGAI</sequence>
<evidence type="ECO:0000313" key="2">
    <source>
        <dbReference type="EMBL" id="SEM26654.1"/>
    </source>
</evidence>
<dbReference type="Proteomes" id="UP000198521">
    <property type="component" value="Unassembled WGS sequence"/>
</dbReference>
<feature type="chain" id="PRO_5011634238" evidence="1">
    <location>
        <begin position="21"/>
        <end position="324"/>
    </location>
</feature>
<dbReference type="AlphaFoldDB" id="A0A1H7WZD2"/>
<name>A0A1H7WZD2_AQUAM</name>
<reference evidence="2 3" key="1">
    <citation type="submission" date="2016-10" db="EMBL/GenBank/DDBJ databases">
        <authorList>
            <person name="de Groot N.N."/>
        </authorList>
    </citation>
    <scope>NUCLEOTIDE SEQUENCE [LARGE SCALE GENOMIC DNA]</scope>
    <source>
        <strain evidence="2 3">DSM 25232</strain>
    </source>
</reference>
<dbReference type="OrthoDB" id="1143360at2"/>
<dbReference type="NCBIfam" id="NF041383">
    <property type="entry name" value="Trx_VPGUxxT_two"/>
    <property type="match status" value="1"/>
</dbReference>
<gene>
    <name evidence="2" type="ORF">SAMN04487910_4586</name>
</gene>
<dbReference type="SUPFAM" id="SSF52833">
    <property type="entry name" value="Thioredoxin-like"/>
    <property type="match status" value="1"/>
</dbReference>
<dbReference type="InterPro" id="IPR036509">
    <property type="entry name" value="Met_Sox_Rdtase_MsrA_sf"/>
</dbReference>
<dbReference type="Gene3D" id="3.30.1060.10">
    <property type="entry name" value="Peptide methionine sulphoxide reductase MsrA"/>
    <property type="match status" value="1"/>
</dbReference>
<evidence type="ECO:0000313" key="3">
    <source>
        <dbReference type="Proteomes" id="UP000198521"/>
    </source>
</evidence>
<dbReference type="Gene3D" id="3.40.30.10">
    <property type="entry name" value="Glutaredoxin"/>
    <property type="match status" value="1"/>
</dbReference>
<dbReference type="InterPro" id="IPR036249">
    <property type="entry name" value="Thioredoxin-like_sf"/>
</dbReference>
<dbReference type="EMBL" id="FOAB01000012">
    <property type="protein sequence ID" value="SEM26654.1"/>
    <property type="molecule type" value="Genomic_DNA"/>
</dbReference>
<dbReference type="RefSeq" id="WP_091412728.1">
    <property type="nucleotide sequence ID" value="NZ_FOAB01000012.1"/>
</dbReference>
<keyword evidence="1" id="KW-0732">Signal</keyword>
<protein>
    <submittedName>
        <fullName evidence="2">Thioredoxin-like</fullName>
    </submittedName>
</protein>
<keyword evidence="3" id="KW-1185">Reference proteome</keyword>
<dbReference type="STRING" id="1038014.SAMN04487910_4586"/>
<dbReference type="Pfam" id="PF13899">
    <property type="entry name" value="Thioredoxin_7"/>
    <property type="match status" value="1"/>
</dbReference>
<dbReference type="SUPFAM" id="SSF55068">
    <property type="entry name" value="Peptide methionine sulfoxide reductase"/>
    <property type="match status" value="1"/>
</dbReference>
<proteinExistence type="predicted"/>